<proteinExistence type="predicted"/>
<keyword evidence="1" id="KW-1133">Transmembrane helix</keyword>
<evidence type="ECO:0000256" key="1">
    <source>
        <dbReference type="SAM" id="Phobius"/>
    </source>
</evidence>
<feature type="transmembrane region" description="Helical" evidence="1">
    <location>
        <begin position="16"/>
        <end position="38"/>
    </location>
</feature>
<feature type="transmembrane region" description="Helical" evidence="1">
    <location>
        <begin position="102"/>
        <end position="118"/>
    </location>
</feature>
<name>A0ABQ3C7Z5_9GAMM</name>
<gene>
    <name evidence="2" type="ORF">GCM10008101_28370</name>
</gene>
<keyword evidence="3" id="KW-1185">Reference proteome</keyword>
<comment type="caution">
    <text evidence="2">The sequence shown here is derived from an EMBL/GenBank/DDBJ whole genome shotgun (WGS) entry which is preliminary data.</text>
</comment>
<keyword evidence="1" id="KW-0812">Transmembrane</keyword>
<protein>
    <recommendedName>
        <fullName evidence="4">VanZ like family protein</fullName>
    </recommendedName>
</protein>
<dbReference type="Proteomes" id="UP000643403">
    <property type="component" value="Unassembled WGS sequence"/>
</dbReference>
<feature type="transmembrane region" description="Helical" evidence="1">
    <location>
        <begin position="44"/>
        <end position="65"/>
    </location>
</feature>
<dbReference type="EMBL" id="BMXY01000005">
    <property type="protein sequence ID" value="GGZ72296.1"/>
    <property type="molecule type" value="Genomic_DNA"/>
</dbReference>
<evidence type="ECO:0000313" key="2">
    <source>
        <dbReference type="EMBL" id="GGZ72296.1"/>
    </source>
</evidence>
<accession>A0ABQ3C7Z5</accession>
<evidence type="ECO:0000313" key="3">
    <source>
        <dbReference type="Proteomes" id="UP000643403"/>
    </source>
</evidence>
<reference evidence="3" key="1">
    <citation type="journal article" date="2019" name="Int. J. Syst. Evol. Microbiol.">
        <title>The Global Catalogue of Microorganisms (GCM) 10K type strain sequencing project: providing services to taxonomists for standard genome sequencing and annotation.</title>
        <authorList>
            <consortium name="The Broad Institute Genomics Platform"/>
            <consortium name="The Broad Institute Genome Sequencing Center for Infectious Disease"/>
            <person name="Wu L."/>
            <person name="Ma J."/>
        </authorList>
    </citation>
    <scope>NUCLEOTIDE SEQUENCE [LARGE SCALE GENOMIC DNA]</scope>
    <source>
        <strain evidence="3">KCTC 22558</strain>
    </source>
</reference>
<sequence length="135" mass="14738">MTDLTALLTIKRDAALLRWAGVLFALWLFCTGPLRWVAAPALPLWLLGSAPNFFAGLTLTFWQAFVVPSRPAGSAAVALAVLAFVEAVQLAMPQHRADPWDLLASLVGCSLAVPALYWRRRMTQHGPVLGAPWKF</sequence>
<keyword evidence="1" id="KW-0472">Membrane</keyword>
<evidence type="ECO:0008006" key="4">
    <source>
        <dbReference type="Google" id="ProtNLM"/>
    </source>
</evidence>
<organism evidence="2 3">
    <name type="scientific">Cognatilysobacter xinjiangensis</name>
    <dbReference type="NCBI Taxonomy" id="546892"/>
    <lineage>
        <taxon>Bacteria</taxon>
        <taxon>Pseudomonadati</taxon>
        <taxon>Pseudomonadota</taxon>
        <taxon>Gammaproteobacteria</taxon>
        <taxon>Lysobacterales</taxon>
        <taxon>Lysobacteraceae</taxon>
        <taxon>Cognatilysobacter</taxon>
    </lineage>
</organism>